<evidence type="ECO:0000256" key="8">
    <source>
        <dbReference type="SAM" id="Phobius"/>
    </source>
</evidence>
<feature type="domain" description="ML-like" evidence="10">
    <location>
        <begin position="27"/>
        <end position="167"/>
    </location>
</feature>
<keyword evidence="12" id="KW-1185">Reference proteome</keyword>
<dbReference type="EMBL" id="JAACJN010000022">
    <property type="protein sequence ID" value="KAF5389485.1"/>
    <property type="molecule type" value="Genomic_DNA"/>
</dbReference>
<feature type="chain" id="PRO_5034635397" description="ML-like domain-containing protein" evidence="9">
    <location>
        <begin position="25"/>
        <end position="720"/>
    </location>
</feature>
<dbReference type="GO" id="GO:0009272">
    <property type="term" value="P:fungal-type cell wall biogenesis"/>
    <property type="evidence" value="ECO:0007669"/>
    <property type="project" value="TreeGrafter"/>
</dbReference>
<accession>A0A8H5HU60</accession>
<dbReference type="Pfam" id="PF14558">
    <property type="entry name" value="TRP_N"/>
    <property type="match status" value="1"/>
</dbReference>
<proteinExistence type="inferred from homology"/>
<comment type="subcellular location">
    <subcellularLocation>
        <location evidence="1">Membrane</location>
        <topology evidence="1">Multi-pass membrane protein</topology>
    </subcellularLocation>
</comment>
<feature type="transmembrane region" description="Helical" evidence="8">
    <location>
        <begin position="392"/>
        <end position="412"/>
    </location>
</feature>
<evidence type="ECO:0000256" key="5">
    <source>
        <dbReference type="ARBA" id="ARBA00022989"/>
    </source>
</evidence>
<organism evidence="11 12">
    <name type="scientific">Collybiopsis confluens</name>
    <dbReference type="NCBI Taxonomy" id="2823264"/>
    <lineage>
        <taxon>Eukaryota</taxon>
        <taxon>Fungi</taxon>
        <taxon>Dikarya</taxon>
        <taxon>Basidiomycota</taxon>
        <taxon>Agaricomycotina</taxon>
        <taxon>Agaricomycetes</taxon>
        <taxon>Agaricomycetidae</taxon>
        <taxon>Agaricales</taxon>
        <taxon>Marasmiineae</taxon>
        <taxon>Omphalotaceae</taxon>
        <taxon>Collybiopsis</taxon>
    </lineage>
</organism>
<evidence type="ECO:0000256" key="7">
    <source>
        <dbReference type="SAM" id="MobiDB-lite"/>
    </source>
</evidence>
<evidence type="ECO:0000256" key="9">
    <source>
        <dbReference type="SAM" id="SignalP"/>
    </source>
</evidence>
<dbReference type="GO" id="GO:0055085">
    <property type="term" value="P:transmembrane transport"/>
    <property type="evidence" value="ECO:0007669"/>
    <property type="project" value="TreeGrafter"/>
</dbReference>
<feature type="compositionally biased region" description="Polar residues" evidence="7">
    <location>
        <begin position="643"/>
        <end position="652"/>
    </location>
</feature>
<feature type="signal peptide" evidence="9">
    <location>
        <begin position="1"/>
        <end position="24"/>
    </location>
</feature>
<feature type="transmembrane region" description="Helical" evidence="8">
    <location>
        <begin position="338"/>
        <end position="367"/>
    </location>
</feature>
<dbReference type="AlphaFoldDB" id="A0A8H5HU60"/>
<keyword evidence="6 8" id="KW-0472">Membrane</keyword>
<keyword evidence="4 9" id="KW-0732">Signal</keyword>
<dbReference type="GO" id="GO:0016020">
    <property type="term" value="C:membrane"/>
    <property type="evidence" value="ECO:0007669"/>
    <property type="project" value="UniProtKB-SubCell"/>
</dbReference>
<feature type="transmembrane region" description="Helical" evidence="8">
    <location>
        <begin position="496"/>
        <end position="514"/>
    </location>
</feature>
<feature type="region of interest" description="Disordered" evidence="7">
    <location>
        <begin position="684"/>
        <end position="720"/>
    </location>
</feature>
<protein>
    <recommendedName>
        <fullName evidence="10">ML-like domain-containing protein</fullName>
    </recommendedName>
</protein>
<reference evidence="11 12" key="1">
    <citation type="journal article" date="2020" name="ISME J.">
        <title>Uncovering the hidden diversity of litter-decomposition mechanisms in mushroom-forming fungi.</title>
        <authorList>
            <person name="Floudas D."/>
            <person name="Bentzer J."/>
            <person name="Ahren D."/>
            <person name="Johansson T."/>
            <person name="Persson P."/>
            <person name="Tunlid A."/>
        </authorList>
    </citation>
    <scope>NUCLEOTIDE SEQUENCE [LARGE SCALE GENOMIC DNA]</scope>
    <source>
        <strain evidence="11 12">CBS 406.79</strain>
    </source>
</reference>
<dbReference type="PANTHER" id="PTHR31145:SF2">
    <property type="entry name" value="FLAVIN CARRIER PROTEIN 2"/>
    <property type="match status" value="1"/>
</dbReference>
<dbReference type="InterPro" id="IPR040241">
    <property type="entry name" value="TRP_Flc/Pkd2-like"/>
</dbReference>
<comment type="similarity">
    <text evidence="2">Belongs to the transient receptor potential (TRP) ion channel family.</text>
</comment>
<keyword evidence="3 8" id="KW-0812">Transmembrane</keyword>
<evidence type="ECO:0000256" key="1">
    <source>
        <dbReference type="ARBA" id="ARBA00004141"/>
    </source>
</evidence>
<name>A0A8H5HU60_9AGAR</name>
<dbReference type="InterPro" id="IPR010308">
    <property type="entry name" value="TRP_C"/>
</dbReference>
<evidence type="ECO:0000313" key="12">
    <source>
        <dbReference type="Proteomes" id="UP000518752"/>
    </source>
</evidence>
<feature type="compositionally biased region" description="Low complexity" evidence="7">
    <location>
        <begin position="595"/>
        <end position="604"/>
    </location>
</feature>
<dbReference type="Pfam" id="PF06011">
    <property type="entry name" value="TRP"/>
    <property type="match status" value="1"/>
</dbReference>
<dbReference type="OrthoDB" id="2115177at2759"/>
<gene>
    <name evidence="11" type="ORF">D9757_004302</name>
</gene>
<dbReference type="Proteomes" id="UP000518752">
    <property type="component" value="Unassembled WGS sequence"/>
</dbReference>
<dbReference type="InterPro" id="IPR032800">
    <property type="entry name" value="TRP_N"/>
</dbReference>
<feature type="transmembrane region" description="Helical" evidence="8">
    <location>
        <begin position="472"/>
        <end position="490"/>
    </location>
</feature>
<dbReference type="PANTHER" id="PTHR31145">
    <property type="entry name" value="INTEGRAL MEMBRANE PROTEIN (AFU_ORTHOLOGUE AFUA_7G01610)"/>
    <property type="match status" value="1"/>
</dbReference>
<evidence type="ECO:0000256" key="4">
    <source>
        <dbReference type="ARBA" id="ARBA00022729"/>
    </source>
</evidence>
<feature type="region of interest" description="Disordered" evidence="7">
    <location>
        <begin position="591"/>
        <end position="653"/>
    </location>
</feature>
<evidence type="ECO:0000313" key="11">
    <source>
        <dbReference type="EMBL" id="KAF5389485.1"/>
    </source>
</evidence>
<evidence type="ECO:0000256" key="3">
    <source>
        <dbReference type="ARBA" id="ARBA00022692"/>
    </source>
</evidence>
<feature type="transmembrane region" description="Helical" evidence="8">
    <location>
        <begin position="526"/>
        <end position="546"/>
    </location>
</feature>
<sequence length="720" mass="78724">MFLSLARPRAFAFTTLSLPVLSHALQGSLFTSSVTYCSPPETLLVQQFDVEYFAANGSISFNISAESVESNVNVSASMLVNAFGMDIVNITINLCDILNGALCPLPQYNFIGADSISLPDDLSSKVPSIAFKVPDLEAFAQLTLIEESTGDIKACVQATLSNGLSTRQKAVEWTTGGITLFTLLVAMWQSFSPSAVLPYRLLDLIFLFQSIATSALLDLNYPVTFRSFALNFAWTLSLFPSSTNSMQGSINNMRALTGGGLTNSTSTSAVGFVNRKLSPFNTIASSGAAISLSSLGRRSGDFFRHRRDVAVVTAESGNVLQAGIPIYVSTINIAAANAFMTVFLCTLILVAITLFVFTIGWISLFAMERFHGGDEPRCSLRRRHYFSWARNWILRLCLIMFTPILVFAFYQWTLKDSWLSILFAVIAFIAVMGLICYWSAIIIRSNSSAPHAADSLSAPGTLYGQYRPAGRLFFLAIIIAAFFRAIFISLVQSTGLAQVVLLLILEIILVVAVFTLRPHKSRGADVFSSFLGIVRVVCTGLMVAFIESINVKAIPRYAIGLVLAVIYSVTTIVVVINIIIHSGPHRLWRRRNSSRRSSLQGSSNAMLEKGEQSTSNYSSSEVLGRPMNPTPERNTILDPEINQPYNPSSPTATIDYASTRLRDSQSTTFGSVLPRRWSFTPLHTPTESSAYDHSPPFEGTLGRTSEEQLDPTPYPALKTG</sequence>
<evidence type="ECO:0000259" key="10">
    <source>
        <dbReference type="SMART" id="SM01320"/>
    </source>
</evidence>
<evidence type="ECO:0000256" key="6">
    <source>
        <dbReference type="ARBA" id="ARBA00023136"/>
    </source>
</evidence>
<dbReference type="SMART" id="SM01320">
    <property type="entry name" value="TRP_N"/>
    <property type="match status" value="1"/>
</dbReference>
<feature type="transmembrane region" description="Helical" evidence="8">
    <location>
        <begin position="558"/>
        <end position="580"/>
    </location>
</feature>
<keyword evidence="5 8" id="KW-1133">Transmembrane helix</keyword>
<feature type="compositionally biased region" description="Polar residues" evidence="7">
    <location>
        <begin position="612"/>
        <end position="621"/>
    </location>
</feature>
<comment type="caution">
    <text evidence="11">The sequence shown here is derived from an EMBL/GenBank/DDBJ whole genome shotgun (WGS) entry which is preliminary data.</text>
</comment>
<feature type="transmembrane region" description="Helical" evidence="8">
    <location>
        <begin position="418"/>
        <end position="438"/>
    </location>
</feature>
<evidence type="ECO:0000256" key="2">
    <source>
        <dbReference type="ARBA" id="ARBA00010642"/>
    </source>
</evidence>